<accession>A0A2Y9I7Y7</accession>
<dbReference type="PANTHER" id="PTHR36474:SF1">
    <property type="entry name" value="PROTEIN LIAT1"/>
    <property type="match status" value="1"/>
</dbReference>
<dbReference type="PANTHER" id="PTHR36474">
    <property type="entry name" value="PROTEIN LIAT1"/>
    <property type="match status" value="1"/>
</dbReference>
<evidence type="ECO:0000313" key="2">
    <source>
        <dbReference type="Proteomes" id="UP000248481"/>
    </source>
</evidence>
<dbReference type="InterPro" id="IPR038794">
    <property type="entry name" value="LIAT1"/>
</dbReference>
<dbReference type="RefSeq" id="XP_021560102.2">
    <property type="nucleotide sequence ID" value="XM_021704427.2"/>
</dbReference>
<dbReference type="Proteomes" id="UP000248481">
    <property type="component" value="Chromosome 15"/>
</dbReference>
<feature type="compositionally biased region" description="Acidic residues" evidence="1">
    <location>
        <begin position="107"/>
        <end position="119"/>
    </location>
</feature>
<name>A0A2Y9I7Y7_NEOSC</name>
<dbReference type="STRING" id="29088.A0A2Y9I7Y7"/>
<feature type="compositionally biased region" description="Basic and acidic residues" evidence="1">
    <location>
        <begin position="186"/>
        <end position="201"/>
    </location>
</feature>
<protein>
    <submittedName>
        <fullName evidence="3">Protein LIAT1</fullName>
    </submittedName>
</protein>
<feature type="compositionally biased region" description="Polar residues" evidence="1">
    <location>
        <begin position="169"/>
        <end position="179"/>
    </location>
</feature>
<dbReference type="AlphaFoldDB" id="A0A2Y9I7Y7"/>
<keyword evidence="2" id="KW-1185">Reference proteome</keyword>
<feature type="compositionally biased region" description="Basic and acidic residues" evidence="1">
    <location>
        <begin position="284"/>
        <end position="296"/>
    </location>
</feature>
<feature type="compositionally biased region" description="Basic residues" evidence="1">
    <location>
        <begin position="144"/>
        <end position="155"/>
    </location>
</feature>
<feature type="region of interest" description="Disordered" evidence="1">
    <location>
        <begin position="270"/>
        <end position="305"/>
    </location>
</feature>
<dbReference type="InParanoid" id="A0A2Y9I7Y7"/>
<reference evidence="3" key="1">
    <citation type="submission" date="2025-08" db="UniProtKB">
        <authorList>
            <consortium name="RefSeq"/>
        </authorList>
    </citation>
    <scope>IDENTIFICATION</scope>
    <source>
        <tissue evidence="3">Blood</tissue>
    </source>
</reference>
<sequence length="317" mass="34591">MWTYVSGQVLATLHSLLPTRPGLCQVLAQAERRVRTPTSPGGPWAAASGLRTRGVRRSPWRRVALAGRLAPAAAGSAAGVLGCPWRGWRRGGRMDCRGGAGASGYGEEGEDDEDDDEEREGGTAGFQGAKLPPIAGSASELNKRKVKKKKKKKTTKGSGKGDDKHQSPGLKSQQLSSSFHHILSPSKDHGPRQEHKQDKGENWPIPPYSSTVSLPHSAEIEENLSNQINESLRWDGILADPEAERERIRIYKLNRRKRYRILALKGFHSDLGGQENPENLPYLPDKESSTEGRPSHGLEGSLTPRLLRSDLAAALPE</sequence>
<gene>
    <name evidence="3" type="primary">C15H17orf97</name>
</gene>
<evidence type="ECO:0000256" key="1">
    <source>
        <dbReference type="SAM" id="MobiDB-lite"/>
    </source>
</evidence>
<proteinExistence type="predicted"/>
<dbReference type="KEGG" id="nsu:110593188"/>
<organism evidence="2 3">
    <name type="scientific">Neomonachus schauinslandi</name>
    <name type="common">Hawaiian monk seal</name>
    <name type="synonym">Monachus schauinslandi</name>
    <dbReference type="NCBI Taxonomy" id="29088"/>
    <lineage>
        <taxon>Eukaryota</taxon>
        <taxon>Metazoa</taxon>
        <taxon>Chordata</taxon>
        <taxon>Craniata</taxon>
        <taxon>Vertebrata</taxon>
        <taxon>Euteleostomi</taxon>
        <taxon>Mammalia</taxon>
        <taxon>Eutheria</taxon>
        <taxon>Laurasiatheria</taxon>
        <taxon>Carnivora</taxon>
        <taxon>Caniformia</taxon>
        <taxon>Pinnipedia</taxon>
        <taxon>Phocidae</taxon>
        <taxon>Monachinae</taxon>
        <taxon>Monachini</taxon>
        <taxon>Neomonachus</taxon>
    </lineage>
</organism>
<evidence type="ECO:0000313" key="3">
    <source>
        <dbReference type="RefSeq" id="XP_021560102.2"/>
    </source>
</evidence>
<feature type="region of interest" description="Disordered" evidence="1">
    <location>
        <begin position="98"/>
        <end position="215"/>
    </location>
</feature>